<feature type="region of interest" description="Disordered" evidence="1">
    <location>
        <begin position="21"/>
        <end position="40"/>
    </location>
</feature>
<dbReference type="GO" id="GO:0005216">
    <property type="term" value="F:monoatomic ion channel activity"/>
    <property type="evidence" value="ECO:0007669"/>
    <property type="project" value="InterPro"/>
</dbReference>
<dbReference type="Proteomes" id="UP000261480">
    <property type="component" value="Unplaced"/>
</dbReference>
<keyword evidence="5" id="KW-1185">Reference proteome</keyword>
<accession>A0A3B3YC00</accession>
<proteinExistence type="predicted"/>
<evidence type="ECO:0000313" key="5">
    <source>
        <dbReference type="Proteomes" id="UP000261480"/>
    </source>
</evidence>
<dbReference type="AlphaFoldDB" id="A0A3B3YC00"/>
<dbReference type="InterPro" id="IPR046815">
    <property type="entry name" value="P2RX7_C"/>
</dbReference>
<evidence type="ECO:0000259" key="3">
    <source>
        <dbReference type="Pfam" id="PF20478"/>
    </source>
</evidence>
<name>A0A3B3YC00_9TELE</name>
<dbReference type="Pfam" id="PF20478">
    <property type="entry name" value="P2RX7_C"/>
    <property type="match status" value="1"/>
</dbReference>
<dbReference type="Ensembl" id="ENSPMET00000006491.1">
    <property type="protein sequence ID" value="ENSPMEP00000024876.1"/>
    <property type="gene ID" value="ENSPMEG00000007490.1"/>
</dbReference>
<dbReference type="InterPro" id="IPR003050">
    <property type="entry name" value="P2X7_purinoceptor"/>
</dbReference>
<dbReference type="GO" id="GO:0016020">
    <property type="term" value="C:membrane"/>
    <property type="evidence" value="ECO:0007669"/>
    <property type="project" value="InterPro"/>
</dbReference>
<reference evidence="4" key="1">
    <citation type="submission" date="2025-08" db="UniProtKB">
        <authorList>
            <consortium name="Ensembl"/>
        </authorList>
    </citation>
    <scope>IDENTIFICATION</scope>
</reference>
<dbReference type="PANTHER" id="PTHR36981:SF3">
    <property type="entry name" value="UBIQUITIN-LIKE PROTEASE FAMILY PROFILE DOMAIN-CONTAINING PROTEIN"/>
    <property type="match status" value="1"/>
</dbReference>
<dbReference type="PRINTS" id="PR01314">
    <property type="entry name" value="P2X7RECEPTOR"/>
</dbReference>
<feature type="signal peptide" evidence="2">
    <location>
        <begin position="1"/>
        <end position="23"/>
    </location>
</feature>
<feature type="domain" description="P2X purinoreceptor 7 intracellular" evidence="3">
    <location>
        <begin position="8"/>
        <end position="153"/>
    </location>
</feature>
<protein>
    <recommendedName>
        <fullName evidence="3">P2X purinoreceptor 7 intracellular domain-containing protein</fullName>
    </recommendedName>
</protein>
<dbReference type="GO" id="GO:0005524">
    <property type="term" value="F:ATP binding"/>
    <property type="evidence" value="ECO:0007669"/>
    <property type="project" value="InterPro"/>
</dbReference>
<sequence length="165" mass="18370">MLKKKVRLTAALCLLQPDVNADAQPPQDQKPTSDPKRRQPGWCKCGCCTSSALPQEELCCRRSDGACIASSPPFRRLVLDRWLLQAVLLYQDPLSPPAGGAQPAALRHCAYRQFISWRFGVPPDDSHPVIPSCCVQRIREEYPSPDGRYSGFRPVRTPLILKVSS</sequence>
<keyword evidence="2" id="KW-0732">Signal</keyword>
<dbReference type="STRING" id="48701.ENSPMEP00000024876"/>
<feature type="chain" id="PRO_5017202779" description="P2X purinoreceptor 7 intracellular domain-containing protein" evidence="2">
    <location>
        <begin position="24"/>
        <end position="165"/>
    </location>
</feature>
<dbReference type="GO" id="GO:0001614">
    <property type="term" value="F:purinergic nucleotide receptor activity"/>
    <property type="evidence" value="ECO:0007669"/>
    <property type="project" value="InterPro"/>
</dbReference>
<evidence type="ECO:0000313" key="4">
    <source>
        <dbReference type="Ensembl" id="ENSPMEP00000024876.1"/>
    </source>
</evidence>
<evidence type="ECO:0000256" key="2">
    <source>
        <dbReference type="SAM" id="SignalP"/>
    </source>
</evidence>
<reference evidence="4" key="2">
    <citation type="submission" date="2025-09" db="UniProtKB">
        <authorList>
            <consortium name="Ensembl"/>
        </authorList>
    </citation>
    <scope>IDENTIFICATION</scope>
</reference>
<evidence type="ECO:0000256" key="1">
    <source>
        <dbReference type="SAM" id="MobiDB-lite"/>
    </source>
</evidence>
<organism evidence="4 5">
    <name type="scientific">Poecilia mexicana</name>
    <dbReference type="NCBI Taxonomy" id="48701"/>
    <lineage>
        <taxon>Eukaryota</taxon>
        <taxon>Metazoa</taxon>
        <taxon>Chordata</taxon>
        <taxon>Craniata</taxon>
        <taxon>Vertebrata</taxon>
        <taxon>Euteleostomi</taxon>
        <taxon>Actinopterygii</taxon>
        <taxon>Neopterygii</taxon>
        <taxon>Teleostei</taxon>
        <taxon>Neoteleostei</taxon>
        <taxon>Acanthomorphata</taxon>
        <taxon>Ovalentaria</taxon>
        <taxon>Atherinomorphae</taxon>
        <taxon>Cyprinodontiformes</taxon>
        <taxon>Poeciliidae</taxon>
        <taxon>Poeciliinae</taxon>
        <taxon>Poecilia</taxon>
    </lineage>
</organism>
<dbReference type="PANTHER" id="PTHR36981">
    <property type="entry name" value="ZGC:195170"/>
    <property type="match status" value="1"/>
</dbReference>